<dbReference type="PANTHER" id="PTHR43434:SF20">
    <property type="entry name" value="5'-NUCLEOTIDASE"/>
    <property type="match status" value="1"/>
</dbReference>
<dbReference type="EMBL" id="CP018839">
    <property type="protein sequence ID" value="APR04701.1"/>
    <property type="molecule type" value="Genomic_DNA"/>
</dbReference>
<keyword evidence="1" id="KW-0378">Hydrolase</keyword>
<dbReference type="Gene3D" id="3.40.50.1000">
    <property type="entry name" value="HAD superfamily/HAD-like"/>
    <property type="match status" value="1"/>
</dbReference>
<dbReference type="SFLD" id="SFLDS00003">
    <property type="entry name" value="Haloacid_Dehalogenase"/>
    <property type="match status" value="1"/>
</dbReference>
<dbReference type="SFLD" id="SFLDG01129">
    <property type="entry name" value="C1.5:_HAD__Beta-PGM__Phosphata"/>
    <property type="match status" value="1"/>
</dbReference>
<dbReference type="KEGG" id="tcl:Tchl_1852"/>
<dbReference type="InterPro" id="IPR023214">
    <property type="entry name" value="HAD_sf"/>
</dbReference>
<dbReference type="SUPFAM" id="SSF56784">
    <property type="entry name" value="HAD-like"/>
    <property type="match status" value="1"/>
</dbReference>
<dbReference type="EC" id="3.1.3.18" evidence="1"/>
<dbReference type="InterPro" id="IPR023198">
    <property type="entry name" value="PGP-like_dom2"/>
</dbReference>
<gene>
    <name evidence="1" type="ORF">Tchl_1852</name>
</gene>
<sequence>MPRFQHVLFDLDGTLIDSAPAILSSYRDAFEVTGLRPAFQIDASIIGPPLIETLEMLAGDCDKALIGELAEQFKRSYDSTGYRQTSAFNGINAMLARLKAGGLSISIATNKRLRPTLLILRHFGWENHFDAVYALDLFEPRLPNKAAMIARLLTDRNIEPAGAAYVGDRSEDGLSADANHLPFLAATWGYGSLSATEMAPHWRAFESPAALADALLATS</sequence>
<dbReference type="Proteomes" id="UP000185739">
    <property type="component" value="Chromosome"/>
</dbReference>
<dbReference type="InterPro" id="IPR050155">
    <property type="entry name" value="HAD-like_hydrolase_sf"/>
</dbReference>
<protein>
    <submittedName>
        <fullName evidence="1">Phosphoglycolate phosphatase</fullName>
        <ecNumber evidence="1">3.1.3.18</ecNumber>
    </submittedName>
</protein>
<dbReference type="AlphaFoldDB" id="A0A1H5YYL4"/>
<name>A0A1H5YYL4_9RHOO</name>
<dbReference type="STRING" id="96773.Tchl_1852"/>
<dbReference type="InterPro" id="IPR041492">
    <property type="entry name" value="HAD_2"/>
</dbReference>
<dbReference type="GO" id="GO:0005829">
    <property type="term" value="C:cytosol"/>
    <property type="evidence" value="ECO:0007669"/>
    <property type="project" value="TreeGrafter"/>
</dbReference>
<dbReference type="GO" id="GO:0004713">
    <property type="term" value="F:protein tyrosine kinase activity"/>
    <property type="evidence" value="ECO:0007669"/>
    <property type="project" value="TreeGrafter"/>
</dbReference>
<dbReference type="OrthoDB" id="5293434at2"/>
<dbReference type="GO" id="GO:0008967">
    <property type="term" value="F:phosphoglycolate phosphatase activity"/>
    <property type="evidence" value="ECO:0007669"/>
    <property type="project" value="UniProtKB-EC"/>
</dbReference>
<dbReference type="RefSeq" id="WP_075148144.1">
    <property type="nucleotide sequence ID" value="NZ_CP018839.1"/>
</dbReference>
<evidence type="ECO:0000313" key="1">
    <source>
        <dbReference type="EMBL" id="APR04701.1"/>
    </source>
</evidence>
<dbReference type="Gene3D" id="1.10.150.240">
    <property type="entry name" value="Putative phosphatase, domain 2"/>
    <property type="match status" value="1"/>
</dbReference>
<accession>A0A1H5YYL4</accession>
<reference evidence="1 2" key="1">
    <citation type="submission" date="2016-12" db="EMBL/GenBank/DDBJ databases">
        <title>Complete genome sequence of Thauera chlorobenzoica, a Betaproteobacterium degrading haloaromatics anaerobically to CO2 and halides.</title>
        <authorList>
            <person name="Goris T."/>
            <person name="Mergelsberg M."/>
            <person name="Boll M."/>
        </authorList>
    </citation>
    <scope>NUCLEOTIDE SEQUENCE [LARGE SCALE GENOMIC DNA]</scope>
    <source>
        <strain evidence="1 2">3CB1</strain>
    </source>
</reference>
<organism evidence="1 2">
    <name type="scientific">Thauera chlorobenzoica</name>
    <dbReference type="NCBI Taxonomy" id="96773"/>
    <lineage>
        <taxon>Bacteria</taxon>
        <taxon>Pseudomonadati</taxon>
        <taxon>Pseudomonadota</taxon>
        <taxon>Betaproteobacteria</taxon>
        <taxon>Rhodocyclales</taxon>
        <taxon>Zoogloeaceae</taxon>
        <taxon>Thauera</taxon>
    </lineage>
</organism>
<dbReference type="InterPro" id="IPR036412">
    <property type="entry name" value="HAD-like_sf"/>
</dbReference>
<dbReference type="PANTHER" id="PTHR43434">
    <property type="entry name" value="PHOSPHOGLYCOLATE PHOSPHATASE"/>
    <property type="match status" value="1"/>
</dbReference>
<proteinExistence type="predicted"/>
<dbReference type="Pfam" id="PF13419">
    <property type="entry name" value="HAD_2"/>
    <property type="match status" value="1"/>
</dbReference>
<evidence type="ECO:0000313" key="2">
    <source>
        <dbReference type="Proteomes" id="UP000185739"/>
    </source>
</evidence>
<keyword evidence="2" id="KW-1185">Reference proteome</keyword>